<feature type="signal peptide" evidence="2">
    <location>
        <begin position="1"/>
        <end position="19"/>
    </location>
</feature>
<dbReference type="InterPro" id="IPR054293">
    <property type="entry name" value="DUF7029"/>
</dbReference>
<dbReference type="InterPro" id="IPR055647">
    <property type="entry name" value="DUF7223"/>
</dbReference>
<dbReference type="STRING" id="278944.A0A4Z1J0E7"/>
<dbReference type="OrthoDB" id="160645at2759"/>
<organism evidence="4 5">
    <name type="scientific">Botryotinia narcissicola</name>
    <dbReference type="NCBI Taxonomy" id="278944"/>
    <lineage>
        <taxon>Eukaryota</taxon>
        <taxon>Fungi</taxon>
        <taxon>Dikarya</taxon>
        <taxon>Ascomycota</taxon>
        <taxon>Pezizomycotina</taxon>
        <taxon>Leotiomycetes</taxon>
        <taxon>Helotiales</taxon>
        <taxon>Sclerotiniaceae</taxon>
        <taxon>Botryotinia</taxon>
    </lineage>
</organism>
<proteinExistence type="predicted"/>
<reference evidence="4 5" key="1">
    <citation type="submission" date="2017-12" db="EMBL/GenBank/DDBJ databases">
        <title>Comparative genomics of Botrytis spp.</title>
        <authorList>
            <person name="Valero-Jimenez C.A."/>
            <person name="Tapia P."/>
            <person name="Veloso J."/>
            <person name="Silva-Moreno E."/>
            <person name="Staats M."/>
            <person name="Valdes J.H."/>
            <person name="Van Kan J.A.L."/>
        </authorList>
    </citation>
    <scope>NUCLEOTIDE SEQUENCE [LARGE SCALE GENOMIC DNA]</scope>
    <source>
        <strain evidence="4 5">MUCL2120</strain>
    </source>
</reference>
<dbReference type="Proteomes" id="UP000297452">
    <property type="component" value="Unassembled WGS sequence"/>
</dbReference>
<dbReference type="Pfam" id="PF23865">
    <property type="entry name" value="DUF7223"/>
    <property type="match status" value="1"/>
</dbReference>
<name>A0A4Z1J0E7_9HELO</name>
<evidence type="ECO:0000313" key="5">
    <source>
        <dbReference type="Proteomes" id="UP000297452"/>
    </source>
</evidence>
<dbReference type="Gene3D" id="3.10.350.10">
    <property type="entry name" value="LysM domain"/>
    <property type="match status" value="1"/>
</dbReference>
<dbReference type="EMBL" id="PQXJ01000048">
    <property type="protein sequence ID" value="TGO67081.1"/>
    <property type="molecule type" value="Genomic_DNA"/>
</dbReference>
<evidence type="ECO:0000256" key="2">
    <source>
        <dbReference type="SAM" id="SignalP"/>
    </source>
</evidence>
<accession>A0A4Z1J0E7</accession>
<evidence type="ECO:0000256" key="1">
    <source>
        <dbReference type="SAM" id="MobiDB-lite"/>
    </source>
</evidence>
<dbReference type="AlphaFoldDB" id="A0A4Z1J0E7"/>
<protein>
    <recommendedName>
        <fullName evidence="3">LysM domain-containing protein</fullName>
    </recommendedName>
</protein>
<dbReference type="PROSITE" id="PS51257">
    <property type="entry name" value="PROKAR_LIPOPROTEIN"/>
    <property type="match status" value="1"/>
</dbReference>
<feature type="chain" id="PRO_5021234738" description="LysM domain-containing protein" evidence="2">
    <location>
        <begin position="20"/>
        <end position="928"/>
    </location>
</feature>
<evidence type="ECO:0000313" key="4">
    <source>
        <dbReference type="EMBL" id="TGO67081.1"/>
    </source>
</evidence>
<comment type="caution">
    <text evidence="4">The sequence shown here is derived from an EMBL/GenBank/DDBJ whole genome shotgun (WGS) entry which is preliminary data.</text>
</comment>
<dbReference type="Pfam" id="PF22974">
    <property type="entry name" value="DUF7029"/>
    <property type="match status" value="1"/>
</dbReference>
<sequence>MRQSVFALAALSLWQSCTAQAVKETLVPYHPKDLGLQRRDAPPSVTLQSELSLIWGSSNGSTFVNVTLNTGETELVISTEHFADSLTDVQCNGDLVLTFKDNATFQDAISDWSWVNFHENRTFFMINNWGACAAASESGRQPWVVHGVDVYDEQNFIVNFNATLSDWDDVMSGAVIEFGAMSTSSSSKRTDTVSKTLSLNMAHSLPQTFFSKSTNNGLDFSIDCPGCATTGSIDVQGKIVMNTIIGIPTSVKSISITATPKGLGANLALGFSVSGTLGSGWSKDWNLVTVGLPGWSIPKIIDLGPQFSVDAGFALSGIEGSASISAGVNVAIPDSSSAVLGISGVDSSFKGWVPTATPQTPKVSVEVDGSLQLYTELGLDVGLTVLSKWGFGGGLFLRIPDVKIDLGAEFNTQGVCPGSADVFGVTLGATVGVDLNLGVYTESGGDKSWKAKTSIYANNNLITPIDKCFPLGPTLPAGGKGVSIKTVGTVPVSSAKAVSTTKAAATTSAKATSAGSSSKASAVSASATHKTSGSASATSIKVSGTGASSSIKVSGTIVPSSIKVSGTGPLSSKITGTGISEYGTSKIAGTGVSSSKIVGTAVSSSAHGYGSVPASSSAHGYGTVPASSSALGYGTAPVYSTTTKLSGTGVSSSSKVTGTGVSSAASYGTHPDTTASSIKGASTSIVKTSGTVVISSSIYISASGVSSVKTAIGSSASSALGLETSKASSSSAKATTTAGAPVYEGSSTSSAPGLETSKVSSIAASSTSSALGLETSKASSSSAKAITTAGAPVYGGSSTSSAPGLETSKVSSIAASSSKVSSTVVTSSTTTKASATVIPTKTATGTVAPAPTATGTISTCDKWVTIEDNSCSCTNIENYYGVSAANLNLWNPALGSECKLTVGQAVCIGVKGAYKRSVNGRLARFVDA</sequence>
<keyword evidence="5" id="KW-1185">Reference proteome</keyword>
<feature type="domain" description="LysM" evidence="3">
    <location>
        <begin position="862"/>
        <end position="908"/>
    </location>
</feature>
<dbReference type="InterPro" id="IPR018392">
    <property type="entry name" value="LysM"/>
</dbReference>
<evidence type="ECO:0000259" key="3">
    <source>
        <dbReference type="PROSITE" id="PS51782"/>
    </source>
</evidence>
<dbReference type="PROSITE" id="PS51782">
    <property type="entry name" value="LYSM"/>
    <property type="match status" value="1"/>
</dbReference>
<feature type="region of interest" description="Disordered" evidence="1">
    <location>
        <begin position="730"/>
        <end position="754"/>
    </location>
</feature>
<keyword evidence="2" id="KW-0732">Signal</keyword>
<gene>
    <name evidence="4" type="ORF">BOTNAR_0048g00110</name>
</gene>
<dbReference type="InterPro" id="IPR036779">
    <property type="entry name" value="LysM_dom_sf"/>
</dbReference>